<organism evidence="2 3">
    <name type="scientific">Halobaculum marinum</name>
    <dbReference type="NCBI Taxonomy" id="3031996"/>
    <lineage>
        <taxon>Archaea</taxon>
        <taxon>Methanobacteriati</taxon>
        <taxon>Methanobacteriota</taxon>
        <taxon>Stenosarchaea group</taxon>
        <taxon>Halobacteria</taxon>
        <taxon>Halobacteriales</taxon>
        <taxon>Haloferacaceae</taxon>
        <taxon>Halobaculum</taxon>
    </lineage>
</organism>
<dbReference type="GeneID" id="79269369"/>
<evidence type="ECO:0000313" key="3">
    <source>
        <dbReference type="Proteomes" id="UP001596388"/>
    </source>
</evidence>
<reference evidence="2 3" key="1">
    <citation type="journal article" date="2019" name="Int. J. Syst. Evol. Microbiol.">
        <title>The Global Catalogue of Microorganisms (GCM) 10K type strain sequencing project: providing services to taxonomists for standard genome sequencing and annotation.</title>
        <authorList>
            <consortium name="The Broad Institute Genomics Platform"/>
            <consortium name="The Broad Institute Genome Sequencing Center for Infectious Disease"/>
            <person name="Wu L."/>
            <person name="Ma J."/>
        </authorList>
    </citation>
    <scope>NUCLEOTIDE SEQUENCE [LARGE SCALE GENOMIC DNA]</scope>
    <source>
        <strain evidence="2 3">DT55</strain>
    </source>
</reference>
<evidence type="ECO:0000256" key="1">
    <source>
        <dbReference type="SAM" id="MobiDB-lite"/>
    </source>
</evidence>
<dbReference type="Proteomes" id="UP001596388">
    <property type="component" value="Unassembled WGS sequence"/>
</dbReference>
<dbReference type="AlphaFoldDB" id="A0ABD5WSX9"/>
<dbReference type="RefSeq" id="WP_276238799.1">
    <property type="nucleotide sequence ID" value="NZ_CP119989.1"/>
</dbReference>
<accession>A0ABD5WSX9</accession>
<name>A0ABD5WSX9_9EURY</name>
<comment type="caution">
    <text evidence="2">The sequence shown here is derived from an EMBL/GenBank/DDBJ whole genome shotgun (WGS) entry which is preliminary data.</text>
</comment>
<gene>
    <name evidence="2" type="ORF">ACFQKD_05420</name>
</gene>
<dbReference type="EMBL" id="JBHTAG010000002">
    <property type="protein sequence ID" value="MFC7096740.1"/>
    <property type="molecule type" value="Genomic_DNA"/>
</dbReference>
<feature type="region of interest" description="Disordered" evidence="1">
    <location>
        <begin position="1"/>
        <end position="20"/>
    </location>
</feature>
<keyword evidence="3" id="KW-1185">Reference proteome</keyword>
<proteinExistence type="predicted"/>
<protein>
    <submittedName>
        <fullName evidence="2">Uncharacterized protein</fullName>
    </submittedName>
</protein>
<sequence>MYESAEEGDRETPTDPEVEVEPAVRVEPDAAVVSLHARVPPDARREAPVPLRPLATARALGGRLRRLLGGRGRRSRARGRE</sequence>
<evidence type="ECO:0000313" key="2">
    <source>
        <dbReference type="EMBL" id="MFC7096740.1"/>
    </source>
</evidence>